<reference evidence="3" key="1">
    <citation type="journal article" date="2018" name="Nat. Microbiol.">
        <title>Leveraging single-cell genomics to expand the fungal tree of life.</title>
        <authorList>
            <person name="Ahrendt S.R."/>
            <person name="Quandt C.A."/>
            <person name="Ciobanu D."/>
            <person name="Clum A."/>
            <person name="Salamov A."/>
            <person name="Andreopoulos B."/>
            <person name="Cheng J.F."/>
            <person name="Woyke T."/>
            <person name="Pelin A."/>
            <person name="Henrissat B."/>
            <person name="Reynolds N.K."/>
            <person name="Benny G.L."/>
            <person name="Smith M.E."/>
            <person name="James T.Y."/>
            <person name="Grigoriev I.V."/>
        </authorList>
    </citation>
    <scope>NUCLEOTIDE SEQUENCE [LARGE SCALE GENOMIC DNA]</scope>
    <source>
        <strain evidence="3">ATCC 52028</strain>
    </source>
</reference>
<organism evidence="2 3">
    <name type="scientific">Caulochytrium protostelioides</name>
    <dbReference type="NCBI Taxonomy" id="1555241"/>
    <lineage>
        <taxon>Eukaryota</taxon>
        <taxon>Fungi</taxon>
        <taxon>Fungi incertae sedis</taxon>
        <taxon>Chytridiomycota</taxon>
        <taxon>Chytridiomycota incertae sedis</taxon>
        <taxon>Chytridiomycetes</taxon>
        <taxon>Caulochytriales</taxon>
        <taxon>Caulochytriaceae</taxon>
        <taxon>Caulochytrium</taxon>
    </lineage>
</organism>
<sequence>TLRTAAACVATWAVRTLVARGVREREADADAHDRHRRLAGAWRRWRTLRGVAVTQRLAARVADDTRARRLRRQAWQTWRSRPPAGAPTGGAAAWRAAADARYARPRAHARAAALRPVFDAWRTYAAAQLVEQSRRRAFTAWLHAIAAPLSPAGAEASGAAVGALPPPPPRPAAAARSATRAAPASRPAGRRPAPRRPAFLDVDAIAARRPPAVVRAPAPAVSPEVGAAGAVAVADADAAAAEIDRQEQALWAVFNRLVAQHPAGAGAATSGSAPSLRSD</sequence>
<keyword evidence="3" id="KW-1185">Reference proteome</keyword>
<dbReference type="Proteomes" id="UP000274922">
    <property type="component" value="Unassembled WGS sequence"/>
</dbReference>
<dbReference type="AlphaFoldDB" id="A0A4P9X5W3"/>
<gene>
    <name evidence="2" type="ORF">CXG81DRAFT_26727</name>
</gene>
<evidence type="ECO:0008006" key="4">
    <source>
        <dbReference type="Google" id="ProtNLM"/>
    </source>
</evidence>
<evidence type="ECO:0000256" key="1">
    <source>
        <dbReference type="SAM" id="MobiDB-lite"/>
    </source>
</evidence>
<feature type="non-terminal residue" evidence="2">
    <location>
        <position position="1"/>
    </location>
</feature>
<evidence type="ECO:0000313" key="3">
    <source>
        <dbReference type="Proteomes" id="UP000274922"/>
    </source>
</evidence>
<feature type="region of interest" description="Disordered" evidence="1">
    <location>
        <begin position="157"/>
        <end position="197"/>
    </location>
</feature>
<protein>
    <recommendedName>
        <fullName evidence="4">Sfi1 spindle body domain-containing protein</fullName>
    </recommendedName>
</protein>
<name>A0A4P9X5W3_9FUNG</name>
<accession>A0A4P9X5W3</accession>
<proteinExistence type="predicted"/>
<feature type="compositionally biased region" description="Low complexity" evidence="1">
    <location>
        <begin position="172"/>
        <end position="187"/>
    </location>
</feature>
<evidence type="ECO:0000313" key="2">
    <source>
        <dbReference type="EMBL" id="RKP00543.1"/>
    </source>
</evidence>
<dbReference type="EMBL" id="ML014210">
    <property type="protein sequence ID" value="RKP00543.1"/>
    <property type="molecule type" value="Genomic_DNA"/>
</dbReference>